<keyword evidence="6" id="KW-1185">Reference proteome</keyword>
<feature type="repeat" description="ANK" evidence="2">
    <location>
        <begin position="1196"/>
        <end position="1234"/>
    </location>
</feature>
<feature type="repeat" description="ANK" evidence="2">
    <location>
        <begin position="1063"/>
        <end position="1095"/>
    </location>
</feature>
<feature type="domain" description="Nephrocystin 3-like N-terminal" evidence="4">
    <location>
        <begin position="305"/>
        <end position="480"/>
    </location>
</feature>
<protein>
    <recommendedName>
        <fullName evidence="7">Heterokaryon incompatibility domain-containing protein</fullName>
    </recommendedName>
</protein>
<dbReference type="PROSITE" id="PS50088">
    <property type="entry name" value="ANK_REPEAT"/>
    <property type="match status" value="9"/>
</dbReference>
<dbReference type="Gene3D" id="1.25.40.20">
    <property type="entry name" value="Ankyrin repeat-containing domain"/>
    <property type="match status" value="5"/>
</dbReference>
<dbReference type="Pfam" id="PF24883">
    <property type="entry name" value="NPHP3_N"/>
    <property type="match status" value="1"/>
</dbReference>
<dbReference type="InterPro" id="IPR036770">
    <property type="entry name" value="Ankyrin_rpt-contain_sf"/>
</dbReference>
<feature type="repeat" description="ANK" evidence="2">
    <location>
        <begin position="997"/>
        <end position="1029"/>
    </location>
</feature>
<gene>
    <name evidence="5" type="ORF">H2200_011948</name>
</gene>
<feature type="repeat" description="ANK" evidence="2">
    <location>
        <begin position="964"/>
        <end position="996"/>
    </location>
</feature>
<evidence type="ECO:0000259" key="3">
    <source>
        <dbReference type="Pfam" id="PF06985"/>
    </source>
</evidence>
<evidence type="ECO:0000313" key="6">
    <source>
        <dbReference type="Proteomes" id="UP001172673"/>
    </source>
</evidence>
<feature type="repeat" description="ANK" evidence="2">
    <location>
        <begin position="1030"/>
        <end position="1062"/>
    </location>
</feature>
<proteinExistence type="predicted"/>
<evidence type="ECO:0000313" key="5">
    <source>
        <dbReference type="EMBL" id="KAJ9603762.1"/>
    </source>
</evidence>
<dbReference type="InterPro" id="IPR056884">
    <property type="entry name" value="NPHP3-like_N"/>
</dbReference>
<evidence type="ECO:0000259" key="4">
    <source>
        <dbReference type="Pfam" id="PF24883"/>
    </source>
</evidence>
<organism evidence="5 6">
    <name type="scientific">Cladophialophora chaetospira</name>
    <dbReference type="NCBI Taxonomy" id="386627"/>
    <lineage>
        <taxon>Eukaryota</taxon>
        <taxon>Fungi</taxon>
        <taxon>Dikarya</taxon>
        <taxon>Ascomycota</taxon>
        <taxon>Pezizomycotina</taxon>
        <taxon>Eurotiomycetes</taxon>
        <taxon>Chaetothyriomycetidae</taxon>
        <taxon>Chaetothyriales</taxon>
        <taxon>Herpotrichiellaceae</taxon>
        <taxon>Cladophialophora</taxon>
    </lineage>
</organism>
<evidence type="ECO:0008006" key="7">
    <source>
        <dbReference type="Google" id="ProtNLM"/>
    </source>
</evidence>
<dbReference type="InterPro" id="IPR027417">
    <property type="entry name" value="P-loop_NTPase"/>
</dbReference>
<evidence type="ECO:0000256" key="1">
    <source>
        <dbReference type="ARBA" id="ARBA00022737"/>
    </source>
</evidence>
<dbReference type="Pfam" id="PF06985">
    <property type="entry name" value="HET"/>
    <property type="match status" value="1"/>
</dbReference>
<dbReference type="Pfam" id="PF12796">
    <property type="entry name" value="Ank_2"/>
    <property type="match status" value="4"/>
</dbReference>
<evidence type="ECO:0000256" key="2">
    <source>
        <dbReference type="PROSITE-ProRule" id="PRU00023"/>
    </source>
</evidence>
<dbReference type="PANTHER" id="PTHR10622:SF13">
    <property type="entry name" value="NACHT DOMAIN-CONTAINING PROTEIN"/>
    <property type="match status" value="1"/>
</dbReference>
<keyword evidence="2" id="KW-0040">ANK repeat</keyword>
<comment type="caution">
    <text evidence="5">The sequence shown here is derived from an EMBL/GenBank/DDBJ whole genome shotgun (WGS) entry which is preliminary data.</text>
</comment>
<dbReference type="SMART" id="SM00248">
    <property type="entry name" value="ANK"/>
    <property type="match status" value="12"/>
</dbReference>
<dbReference type="Proteomes" id="UP001172673">
    <property type="component" value="Unassembled WGS sequence"/>
</dbReference>
<feature type="domain" description="Heterokaryon incompatibility" evidence="3">
    <location>
        <begin position="25"/>
        <end position="116"/>
    </location>
</feature>
<feature type="repeat" description="ANK" evidence="2">
    <location>
        <begin position="1235"/>
        <end position="1271"/>
    </location>
</feature>
<dbReference type="PANTHER" id="PTHR10622">
    <property type="entry name" value="HET DOMAIN-CONTAINING PROTEIN"/>
    <property type="match status" value="1"/>
</dbReference>
<dbReference type="PRINTS" id="PR01415">
    <property type="entry name" value="ANKYRIN"/>
</dbReference>
<sequence>MRLLKVNDRGELSLTQDLHKAIPPYAILSHTWGEEAEEVTLDDLNDGTGARKVGYTKIRFCADQARKDGLQYFWVDTCCIDKKNQSELAEAVVSMFRWYAGAERCYVFLSDVSTRKRDNTGSIHCWESTFRKSRWHERGWTLQEMLAPGVVEFFSRQGERLGDKRTLEQMIHEITDIPTAALRGRPLSSFSAEERLHWVSRRQTTRSEDKAYCLLGIFDVAMPPIYGEGDKAFVRLKDEIAKSYRRQLEGIGRDAATTNSSHRDITDTGTAAMSMLDRRKVLMASLGFEQMDSRRSTIKNADSTTCQWLFQHPAYMAWIDPEQLDQHRGFLWINGKPGAGKSTLIKFAHANAASKKHDHEIRLSYFFNARGEELEKSTVGMYRALLFQLLNTAVDMQELLDGLCPSLISHVDDHSWTLEELSKLLFAAIGQLGKRRLKCFVDALDECDEQQVQEMIILFEDLGQIAVQNGTELYICFASRHFPVIDIRNGRQLILEDEIGHSEDLAMYVQRHLRAGKGKLVEEVRMQIREKANGVFLWAVLVVGILNKEFKSGRVWAVKKRLQEIPPELGDLFKDILRRDSANMDEFLLCLQWILFAKQPLRREEFYYAMLSGLEPDSEEMTVWDPDRVTEDFMGKFVLTSSKGFAELTKSRMPTVQFIHESVRDFFIKDRGLHELWPALGDDLYGLCHDRLKRCCLSYLNVDISSHVAADEMLHKASSDNARNLKRWLTAKFPFLEYASHSVLYHANEAASVILQDDFLSDFPLNTWIQVTNLLERYDNHRHTSTASLLYVLAENNFARLIRTTCQSGPTVGARGERYNYPLFVALVNGHQAAVRALLFLQEDALVPIPTEDISTQALRQTFSAKTLSPLLWALENEYEALADILISSVDFYAVTGDAKVKEAFLKAAEKGHEKVVNSLMATNGLNTLWRPISRFVKVATGHKSVRRLLFDQGIYIETHNLSVGDTALIVAARHGKDSIVQALLNAGAGIAEADDTRRTALVMAAKHGMQSTVQTLLENGVDVEPTERVDESALTAAASNGHVSIVRILLEEGIDLEATDGLGRTALLNAVIRECSATVQLLLDEGADVNVADTLGNTALLFAAKWNNDTGVHSLLSRGASINHVNQCGQTALSLAAKNSNSISNTRFLLDHGASIEAIDTDGRTPLHHAAMRSSIDTVQLLLERNADVNAVDKEGRTALHYAVKRDDPFEDSSLAKAELLLDWGASIKATDREGKTVLHCAAASSWTIWATQTVQLLLERGADVDAVDSNGLTALDWAVKQSQVVVAQFLRDSGRNRCSLPDSAQINRQAWHMTEEVPTRADPIAEDAGSSVGLCPTLFSPGTQWSDAGCEQLEAQPSTFLSSCRGNFL</sequence>
<feature type="repeat" description="ANK" evidence="2">
    <location>
        <begin position="1129"/>
        <end position="1162"/>
    </location>
</feature>
<feature type="repeat" description="ANK" evidence="2">
    <location>
        <begin position="1163"/>
        <end position="1195"/>
    </location>
</feature>
<accession>A0AA38WZ03</accession>
<name>A0AA38WZ03_9EURO</name>
<dbReference type="InterPro" id="IPR002110">
    <property type="entry name" value="Ankyrin_rpt"/>
</dbReference>
<dbReference type="Gene3D" id="3.40.50.300">
    <property type="entry name" value="P-loop containing nucleotide triphosphate hydrolases"/>
    <property type="match status" value="1"/>
</dbReference>
<dbReference type="SUPFAM" id="SSF52540">
    <property type="entry name" value="P-loop containing nucleoside triphosphate hydrolases"/>
    <property type="match status" value="1"/>
</dbReference>
<dbReference type="InterPro" id="IPR010730">
    <property type="entry name" value="HET"/>
</dbReference>
<dbReference type="SUPFAM" id="SSF48403">
    <property type="entry name" value="Ankyrin repeat"/>
    <property type="match status" value="2"/>
</dbReference>
<keyword evidence="1" id="KW-0677">Repeat</keyword>
<reference evidence="5" key="1">
    <citation type="submission" date="2022-10" db="EMBL/GenBank/DDBJ databases">
        <title>Culturing micro-colonial fungi from biological soil crusts in the Mojave desert and describing Neophaeococcomyces mojavensis, and introducing the new genera and species Taxawa tesnikishii.</title>
        <authorList>
            <person name="Kurbessoian T."/>
            <person name="Stajich J.E."/>
        </authorList>
    </citation>
    <scope>NUCLEOTIDE SEQUENCE</scope>
    <source>
        <strain evidence="5">TK_41</strain>
    </source>
</reference>
<feature type="repeat" description="ANK" evidence="2">
    <location>
        <begin position="1096"/>
        <end position="1128"/>
    </location>
</feature>
<dbReference type="EMBL" id="JAPDRK010000021">
    <property type="protein sequence ID" value="KAJ9603762.1"/>
    <property type="molecule type" value="Genomic_DNA"/>
</dbReference>
<dbReference type="PROSITE" id="PS50297">
    <property type="entry name" value="ANK_REP_REGION"/>
    <property type="match status" value="8"/>
</dbReference>